<dbReference type="OMA" id="DYQVHPG"/>
<gene>
    <name evidence="3" type="primary">nudF</name>
    <name evidence="3" type="ORF">NCTC11820_00713</name>
</gene>
<evidence type="ECO:0000313" key="3">
    <source>
        <dbReference type="EMBL" id="SQB64369.1"/>
    </source>
</evidence>
<evidence type="ECO:0000313" key="4">
    <source>
        <dbReference type="Proteomes" id="UP000250245"/>
    </source>
</evidence>
<dbReference type="PANTHER" id="PTHR11839">
    <property type="entry name" value="UDP/ADP-SUGAR PYROPHOSPHATASE"/>
    <property type="match status" value="1"/>
</dbReference>
<name>A0A2X3AN45_9ACTO</name>
<dbReference type="Pfam" id="PF00293">
    <property type="entry name" value="NUDIX"/>
    <property type="match status" value="1"/>
</dbReference>
<dbReference type="InterPro" id="IPR000086">
    <property type="entry name" value="NUDIX_hydrolase_dom"/>
</dbReference>
<dbReference type="AlphaFoldDB" id="A0A2X3AN45"/>
<dbReference type="EC" id="3.6.1.13" evidence="3"/>
<dbReference type="GO" id="GO:0006753">
    <property type="term" value="P:nucleoside phosphate metabolic process"/>
    <property type="evidence" value="ECO:0007669"/>
    <property type="project" value="TreeGrafter"/>
</dbReference>
<evidence type="ECO:0000259" key="2">
    <source>
        <dbReference type="PROSITE" id="PS51462"/>
    </source>
</evidence>
<reference evidence="3 4" key="1">
    <citation type="submission" date="2018-06" db="EMBL/GenBank/DDBJ databases">
        <authorList>
            <consortium name="Pathogen Informatics"/>
            <person name="Doyle S."/>
        </authorList>
    </citation>
    <scope>NUCLEOTIDE SEQUENCE [LARGE SCALE GENOMIC DNA]</scope>
    <source>
        <strain evidence="3 4">NCTC11820</strain>
    </source>
</reference>
<organism evidence="3 4">
    <name type="scientific">Mobiluncus curtisii</name>
    <dbReference type="NCBI Taxonomy" id="2051"/>
    <lineage>
        <taxon>Bacteria</taxon>
        <taxon>Bacillati</taxon>
        <taxon>Actinomycetota</taxon>
        <taxon>Actinomycetes</taxon>
        <taxon>Actinomycetales</taxon>
        <taxon>Actinomycetaceae</taxon>
        <taxon>Mobiluncus</taxon>
    </lineage>
</organism>
<dbReference type="GO" id="GO:0047631">
    <property type="term" value="F:ADP-ribose diphosphatase activity"/>
    <property type="evidence" value="ECO:0007669"/>
    <property type="project" value="UniProtKB-EC"/>
</dbReference>
<dbReference type="InterPro" id="IPR015797">
    <property type="entry name" value="NUDIX_hydrolase-like_dom_sf"/>
</dbReference>
<protein>
    <submittedName>
        <fullName evidence="3">ADP-ribose pyrophosphatase</fullName>
        <ecNumber evidence="3">3.6.1.13</ecNumber>
    </submittedName>
</protein>
<feature type="domain" description="Nudix hydrolase" evidence="2">
    <location>
        <begin position="52"/>
        <end position="199"/>
    </location>
</feature>
<dbReference type="PROSITE" id="PS51462">
    <property type="entry name" value="NUDIX"/>
    <property type="match status" value="1"/>
</dbReference>
<accession>A0A2X3AN45</accession>
<dbReference type="GeneID" id="55565977"/>
<keyword evidence="1 3" id="KW-0378">Hydrolase</keyword>
<sequence length="226" mass="24709">MTDNPSQLASPTDERTEFPVVDSKEVFRGKVFSLLTEQVSYGDGMATRDFVKHPGAVAIVPLREGAESASGEPEVLLISQYRHPVRATLWEIPAGLLDIAGEDPLRAAQRELAEEADLRAARWDVLVDYFTTPGGSSEALRVFLARDLTLIPVPERSFQREAEEAFMTRRWVGLGDAVAAIFAGQIHNPSVVVGVLSTALALGLPDVSPVSLRPVAAPWFRKIYQD</sequence>
<dbReference type="GO" id="GO:0019693">
    <property type="term" value="P:ribose phosphate metabolic process"/>
    <property type="evidence" value="ECO:0007669"/>
    <property type="project" value="TreeGrafter"/>
</dbReference>
<dbReference type="EMBL" id="UASJ01000001">
    <property type="protein sequence ID" value="SQB64369.1"/>
    <property type="molecule type" value="Genomic_DNA"/>
</dbReference>
<dbReference type="SUPFAM" id="SSF55811">
    <property type="entry name" value="Nudix"/>
    <property type="match status" value="1"/>
</dbReference>
<proteinExistence type="predicted"/>
<evidence type="ECO:0000256" key="1">
    <source>
        <dbReference type="ARBA" id="ARBA00022801"/>
    </source>
</evidence>
<dbReference type="RefSeq" id="WP_013189653.1">
    <property type="nucleotide sequence ID" value="NZ_CP068112.1"/>
</dbReference>
<dbReference type="CDD" id="cd24158">
    <property type="entry name" value="NUDIX_ADPRase_Rv1700"/>
    <property type="match status" value="1"/>
</dbReference>
<dbReference type="PANTHER" id="PTHR11839:SF31">
    <property type="entry name" value="ADP-RIBOSE PYROPHOSPHATASE"/>
    <property type="match status" value="1"/>
</dbReference>
<dbReference type="Proteomes" id="UP000250245">
    <property type="component" value="Unassembled WGS sequence"/>
</dbReference>
<dbReference type="GO" id="GO:0005829">
    <property type="term" value="C:cytosol"/>
    <property type="evidence" value="ECO:0007669"/>
    <property type="project" value="TreeGrafter"/>
</dbReference>
<dbReference type="Gene3D" id="3.90.79.10">
    <property type="entry name" value="Nucleoside Triphosphate Pyrophosphohydrolase"/>
    <property type="match status" value="1"/>
</dbReference>